<keyword evidence="4" id="KW-1185">Reference proteome</keyword>
<keyword evidence="2" id="KW-1133">Transmembrane helix</keyword>
<name>A0AAN8QDD0_9TELE</name>
<keyword evidence="2" id="KW-0472">Membrane</keyword>
<gene>
    <name evidence="3" type="ORF">J4Q44_G00290170</name>
</gene>
<reference evidence="3 4" key="1">
    <citation type="submission" date="2021-04" db="EMBL/GenBank/DDBJ databases">
        <authorList>
            <person name="De Guttry C."/>
            <person name="Zahm M."/>
            <person name="Klopp C."/>
            <person name="Cabau C."/>
            <person name="Louis A."/>
            <person name="Berthelot C."/>
            <person name="Parey E."/>
            <person name="Roest Crollius H."/>
            <person name="Montfort J."/>
            <person name="Robinson-Rechavi M."/>
            <person name="Bucao C."/>
            <person name="Bouchez O."/>
            <person name="Gislard M."/>
            <person name="Lluch J."/>
            <person name="Milhes M."/>
            <person name="Lampietro C."/>
            <person name="Lopez Roques C."/>
            <person name="Donnadieu C."/>
            <person name="Braasch I."/>
            <person name="Desvignes T."/>
            <person name="Postlethwait J."/>
            <person name="Bobe J."/>
            <person name="Wedekind C."/>
            <person name="Guiguen Y."/>
        </authorList>
    </citation>
    <scope>NUCLEOTIDE SEQUENCE [LARGE SCALE GENOMIC DNA]</scope>
    <source>
        <strain evidence="3">Cs_M1</strain>
        <tissue evidence="3">Blood</tissue>
    </source>
</reference>
<evidence type="ECO:0000256" key="2">
    <source>
        <dbReference type="SAM" id="Phobius"/>
    </source>
</evidence>
<dbReference type="EMBL" id="JAGTTL010000027">
    <property type="protein sequence ID" value="KAK6300919.1"/>
    <property type="molecule type" value="Genomic_DNA"/>
</dbReference>
<feature type="transmembrane region" description="Helical" evidence="2">
    <location>
        <begin position="6"/>
        <end position="24"/>
    </location>
</feature>
<organism evidence="3 4">
    <name type="scientific">Coregonus suidteri</name>
    <dbReference type="NCBI Taxonomy" id="861788"/>
    <lineage>
        <taxon>Eukaryota</taxon>
        <taxon>Metazoa</taxon>
        <taxon>Chordata</taxon>
        <taxon>Craniata</taxon>
        <taxon>Vertebrata</taxon>
        <taxon>Euteleostomi</taxon>
        <taxon>Actinopterygii</taxon>
        <taxon>Neopterygii</taxon>
        <taxon>Teleostei</taxon>
        <taxon>Protacanthopterygii</taxon>
        <taxon>Salmoniformes</taxon>
        <taxon>Salmonidae</taxon>
        <taxon>Coregoninae</taxon>
        <taxon>Coregonus</taxon>
    </lineage>
</organism>
<feature type="region of interest" description="Disordered" evidence="1">
    <location>
        <begin position="32"/>
        <end position="55"/>
    </location>
</feature>
<evidence type="ECO:0000256" key="1">
    <source>
        <dbReference type="SAM" id="MobiDB-lite"/>
    </source>
</evidence>
<protein>
    <submittedName>
        <fullName evidence="3">Uncharacterized protein</fullName>
    </submittedName>
</protein>
<dbReference type="Proteomes" id="UP001356427">
    <property type="component" value="Unassembled WGS sequence"/>
</dbReference>
<comment type="caution">
    <text evidence="3">The sequence shown here is derived from an EMBL/GenBank/DDBJ whole genome shotgun (WGS) entry which is preliminary data.</text>
</comment>
<dbReference type="AlphaFoldDB" id="A0AAN8QDD0"/>
<feature type="compositionally biased region" description="Polar residues" evidence="1">
    <location>
        <begin position="37"/>
        <end position="55"/>
    </location>
</feature>
<evidence type="ECO:0000313" key="4">
    <source>
        <dbReference type="Proteomes" id="UP001356427"/>
    </source>
</evidence>
<evidence type="ECO:0000313" key="3">
    <source>
        <dbReference type="EMBL" id="KAK6300919.1"/>
    </source>
</evidence>
<sequence length="75" mass="8143">MTAAVGIIVVVLVLILCLSGFMWLRRFRGGSEATGDTGDTQSVHPDSNSDTYTALNMRTRSPEYDTLANVRGLSH</sequence>
<proteinExistence type="predicted"/>
<accession>A0AAN8QDD0</accession>
<keyword evidence="2" id="KW-0812">Transmembrane</keyword>